<dbReference type="GO" id="GO:0016788">
    <property type="term" value="F:hydrolase activity, acting on ester bonds"/>
    <property type="evidence" value="ECO:0007669"/>
    <property type="project" value="InterPro"/>
</dbReference>
<dbReference type="GO" id="GO:0016042">
    <property type="term" value="P:lipid catabolic process"/>
    <property type="evidence" value="ECO:0007669"/>
    <property type="project" value="UniProtKB-KW"/>
</dbReference>
<feature type="domain" description="Partial AB-hydrolase lipase" evidence="9">
    <location>
        <begin position="79"/>
        <end position="138"/>
    </location>
</feature>
<dbReference type="AlphaFoldDB" id="A0A1Y1KBU1"/>
<evidence type="ECO:0000256" key="2">
    <source>
        <dbReference type="ARBA" id="ARBA00022729"/>
    </source>
</evidence>
<keyword evidence="6" id="KW-0325">Glycoprotein</keyword>
<evidence type="ECO:0000259" key="9">
    <source>
        <dbReference type="Pfam" id="PF04083"/>
    </source>
</evidence>
<proteinExistence type="inferred from homology"/>
<dbReference type="InterPro" id="IPR025483">
    <property type="entry name" value="Lipase_euk"/>
</dbReference>
<keyword evidence="4" id="KW-0442">Lipid degradation</keyword>
<dbReference type="InterPro" id="IPR029058">
    <property type="entry name" value="AB_hydrolase_fold"/>
</dbReference>
<feature type="active site" description="Nucleophile" evidence="7">
    <location>
        <position position="215"/>
    </location>
</feature>
<sequence length="449" mass="50866">MHPLNILLVFMIIIVHSKSQIPVLIPHLPSLPPLPTIPRLSDLAFLQNVDYDITAIFQKVQTFYKSLPSTVKEDALLAVPELVRKYGYPCESHSVTSSDGYILTLHRIPSSKNHQRDKLKPAVFVQHGILSSSADWLIPGPGKALGYLLSDAGFDVWLGNVRGNRYSRKHVWLNTKEPKFWDFSFHEIAVYDLPAMIDYILNQTNQENLTYIGHSQGTTVFYVLCSEKPEYNDKINMQLSLSPVGYMNHLLSPLMHVLARGEVPLGILASLIGMNEFLPNTKFLAVASHYLCSDISVTQILCSNSYFAMCGFNQRQMNSTLLPVIMAHNPAGASTKQFLHYAQEIKSGKFRQYDYGSVENRQKYNRSVPPDYKLENIVAPTYLYYSRNDWLSSEIDVNRLAARLGNLRGKFLVSDPKLNHVDYLYSINAPEVLYKPMLMLMKSSGLVDL</sequence>
<evidence type="ECO:0000256" key="3">
    <source>
        <dbReference type="ARBA" id="ARBA00022801"/>
    </source>
</evidence>
<dbReference type="PIRSF" id="PIRSF000862">
    <property type="entry name" value="Steryl_ester_lip"/>
    <property type="match status" value="1"/>
</dbReference>
<dbReference type="InterPro" id="IPR006693">
    <property type="entry name" value="AB_hydrolase_lipase"/>
</dbReference>
<evidence type="ECO:0000256" key="5">
    <source>
        <dbReference type="ARBA" id="ARBA00023098"/>
    </source>
</evidence>
<keyword evidence="2 8" id="KW-0732">Signal</keyword>
<evidence type="ECO:0000256" key="8">
    <source>
        <dbReference type="SAM" id="SignalP"/>
    </source>
</evidence>
<feature type="signal peptide" evidence="8">
    <location>
        <begin position="1"/>
        <end position="19"/>
    </location>
</feature>
<feature type="active site" description="Charge relay system" evidence="7">
    <location>
        <position position="420"/>
    </location>
</feature>
<keyword evidence="3" id="KW-0378">Hydrolase</keyword>
<accession>A0A1Y1KBU1</accession>
<evidence type="ECO:0000256" key="1">
    <source>
        <dbReference type="ARBA" id="ARBA00010701"/>
    </source>
</evidence>
<evidence type="ECO:0000256" key="7">
    <source>
        <dbReference type="PIRSR" id="PIRSR000862-1"/>
    </source>
</evidence>
<protein>
    <recommendedName>
        <fullName evidence="9">Partial AB-hydrolase lipase domain-containing protein</fullName>
    </recommendedName>
</protein>
<name>A0A1Y1KBU1_PHOPY</name>
<keyword evidence="5" id="KW-0443">Lipid metabolism</keyword>
<feature type="chain" id="PRO_5012733917" description="Partial AB-hydrolase lipase domain-containing protein" evidence="8">
    <location>
        <begin position="20"/>
        <end position="449"/>
    </location>
</feature>
<feature type="active site" description="Charge relay system" evidence="7">
    <location>
        <position position="389"/>
    </location>
</feature>
<dbReference type="Gene3D" id="3.40.50.1820">
    <property type="entry name" value="alpha/beta hydrolase"/>
    <property type="match status" value="1"/>
</dbReference>
<evidence type="ECO:0000256" key="4">
    <source>
        <dbReference type="ARBA" id="ARBA00022963"/>
    </source>
</evidence>
<dbReference type="Pfam" id="PF04083">
    <property type="entry name" value="Abhydro_lipase"/>
    <property type="match status" value="1"/>
</dbReference>
<reference evidence="10" key="1">
    <citation type="journal article" date="2016" name="Sci. Rep.">
        <title>Molecular characterization of firefly nuptial gifts: a multi-omics approach sheds light on postcopulatory sexual selection.</title>
        <authorList>
            <person name="Al-Wathiqui N."/>
            <person name="Fallon T.R."/>
            <person name="South A."/>
            <person name="Weng J.K."/>
            <person name="Lewis S.M."/>
        </authorList>
    </citation>
    <scope>NUCLEOTIDE SEQUENCE</scope>
</reference>
<evidence type="ECO:0000313" key="10">
    <source>
        <dbReference type="EMBL" id="JAV58943.1"/>
    </source>
</evidence>
<organism evidence="10">
    <name type="scientific">Photinus pyralis</name>
    <name type="common">Common eastern firefly</name>
    <name type="synonym">Lampyris pyralis</name>
    <dbReference type="NCBI Taxonomy" id="7054"/>
    <lineage>
        <taxon>Eukaryota</taxon>
        <taxon>Metazoa</taxon>
        <taxon>Ecdysozoa</taxon>
        <taxon>Arthropoda</taxon>
        <taxon>Hexapoda</taxon>
        <taxon>Insecta</taxon>
        <taxon>Pterygota</taxon>
        <taxon>Neoptera</taxon>
        <taxon>Endopterygota</taxon>
        <taxon>Coleoptera</taxon>
        <taxon>Polyphaga</taxon>
        <taxon>Elateriformia</taxon>
        <taxon>Elateroidea</taxon>
        <taxon>Lampyridae</taxon>
        <taxon>Lampyrinae</taxon>
        <taxon>Photinus</taxon>
    </lineage>
</organism>
<dbReference type="PANTHER" id="PTHR11005">
    <property type="entry name" value="LYSOSOMAL ACID LIPASE-RELATED"/>
    <property type="match status" value="1"/>
</dbReference>
<dbReference type="SUPFAM" id="SSF53474">
    <property type="entry name" value="alpha/beta-Hydrolases"/>
    <property type="match status" value="1"/>
</dbReference>
<comment type="similarity">
    <text evidence="1">Belongs to the AB hydrolase superfamily. Lipase family.</text>
</comment>
<dbReference type="EMBL" id="GEZM01086956">
    <property type="protein sequence ID" value="JAV58943.1"/>
    <property type="molecule type" value="Transcribed_RNA"/>
</dbReference>
<evidence type="ECO:0000256" key="6">
    <source>
        <dbReference type="ARBA" id="ARBA00023180"/>
    </source>
</evidence>
<dbReference type="FunFam" id="3.40.50.1820:FF:000021">
    <property type="entry name" value="Lipase"/>
    <property type="match status" value="1"/>
</dbReference>